<name>A0A1F7VDU8_9BACT</name>
<gene>
    <name evidence="1" type="ORF">A3H75_00780</name>
</gene>
<sequence>MTKRNLEWFAVVITAVLVVLQMAGCGTQWSGRVHIPVGDGGEIGIGTGGIGVDEVSETMPPPEMRSRTTALYNPTSNWKRVLIGDGIVSLEPHQNLYVIRSTPYGYQLRMCTYDGEGVYLLGEGSLTVDNPQGVMQNHTLSNTGRPAAECSF</sequence>
<proteinExistence type="predicted"/>
<evidence type="ECO:0000313" key="2">
    <source>
        <dbReference type="Proteomes" id="UP000176678"/>
    </source>
</evidence>
<comment type="caution">
    <text evidence="1">The sequence shown here is derived from an EMBL/GenBank/DDBJ whole genome shotgun (WGS) entry which is preliminary data.</text>
</comment>
<protein>
    <submittedName>
        <fullName evidence="1">Uncharacterized protein</fullName>
    </submittedName>
</protein>
<organism evidence="1 2">
    <name type="scientific">Candidatus Uhrbacteria bacterium RIFCSPLOWO2_02_FULL_51_9</name>
    <dbReference type="NCBI Taxonomy" id="1802410"/>
    <lineage>
        <taxon>Bacteria</taxon>
        <taxon>Candidatus Uhriibacteriota</taxon>
    </lineage>
</organism>
<dbReference type="Proteomes" id="UP000176678">
    <property type="component" value="Unassembled WGS sequence"/>
</dbReference>
<dbReference type="EMBL" id="MGES01000037">
    <property type="protein sequence ID" value="OGL88611.1"/>
    <property type="molecule type" value="Genomic_DNA"/>
</dbReference>
<accession>A0A1F7VDU8</accession>
<evidence type="ECO:0000313" key="1">
    <source>
        <dbReference type="EMBL" id="OGL88611.1"/>
    </source>
</evidence>
<reference evidence="1 2" key="1">
    <citation type="journal article" date="2016" name="Nat. Commun.">
        <title>Thousands of microbial genomes shed light on interconnected biogeochemical processes in an aquifer system.</title>
        <authorList>
            <person name="Anantharaman K."/>
            <person name="Brown C.T."/>
            <person name="Hug L.A."/>
            <person name="Sharon I."/>
            <person name="Castelle C.J."/>
            <person name="Probst A.J."/>
            <person name="Thomas B.C."/>
            <person name="Singh A."/>
            <person name="Wilkins M.J."/>
            <person name="Karaoz U."/>
            <person name="Brodie E.L."/>
            <person name="Williams K.H."/>
            <person name="Hubbard S.S."/>
            <person name="Banfield J.F."/>
        </authorList>
    </citation>
    <scope>NUCLEOTIDE SEQUENCE [LARGE SCALE GENOMIC DNA]</scope>
</reference>
<dbReference type="AlphaFoldDB" id="A0A1F7VDU8"/>